<evidence type="ECO:0000313" key="3">
    <source>
        <dbReference type="Proteomes" id="UP000176846"/>
    </source>
</evidence>
<evidence type="ECO:0000313" key="2">
    <source>
        <dbReference type="EMBL" id="OGL81540.1"/>
    </source>
</evidence>
<dbReference type="EMBL" id="MGEK01000027">
    <property type="protein sequence ID" value="OGL81540.1"/>
    <property type="molecule type" value="Genomic_DNA"/>
</dbReference>
<accession>A0A1F7UTA8</accession>
<reference evidence="2 3" key="1">
    <citation type="journal article" date="2016" name="Nat. Commun.">
        <title>Thousands of microbial genomes shed light on interconnected biogeochemical processes in an aquifer system.</title>
        <authorList>
            <person name="Anantharaman K."/>
            <person name="Brown C.T."/>
            <person name="Hug L.A."/>
            <person name="Sharon I."/>
            <person name="Castelle C.J."/>
            <person name="Probst A.J."/>
            <person name="Thomas B.C."/>
            <person name="Singh A."/>
            <person name="Wilkins M.J."/>
            <person name="Karaoz U."/>
            <person name="Brodie E.L."/>
            <person name="Williams K.H."/>
            <person name="Hubbard S.S."/>
            <person name="Banfield J.F."/>
        </authorList>
    </citation>
    <scope>NUCLEOTIDE SEQUENCE [LARGE SCALE GENOMIC DNA]</scope>
</reference>
<organism evidence="2 3">
    <name type="scientific">Candidatus Uhrbacteria bacterium RIFCSPLOWO2_01_FULL_47_25</name>
    <dbReference type="NCBI Taxonomy" id="1802402"/>
    <lineage>
        <taxon>Bacteria</taxon>
        <taxon>Candidatus Uhriibacteriota</taxon>
    </lineage>
</organism>
<gene>
    <name evidence="2" type="ORF">A2936_01725</name>
</gene>
<evidence type="ECO:0000256" key="1">
    <source>
        <dbReference type="SAM" id="MobiDB-lite"/>
    </source>
</evidence>
<protein>
    <submittedName>
        <fullName evidence="2">Uncharacterized protein</fullName>
    </submittedName>
</protein>
<feature type="region of interest" description="Disordered" evidence="1">
    <location>
        <begin position="1"/>
        <end position="28"/>
    </location>
</feature>
<dbReference type="Proteomes" id="UP000176846">
    <property type="component" value="Unassembled WGS sequence"/>
</dbReference>
<proteinExistence type="predicted"/>
<sequence length="60" mass="7040">MNENHFPVRSRHREAFNEARDHSDDPETKQIEYAVEYTYKASLNSVDSGEHGFSFFKGLF</sequence>
<name>A0A1F7UTA8_9BACT</name>
<feature type="compositionally biased region" description="Basic and acidic residues" evidence="1">
    <location>
        <begin position="13"/>
        <end position="28"/>
    </location>
</feature>
<comment type="caution">
    <text evidence="2">The sequence shown here is derived from an EMBL/GenBank/DDBJ whole genome shotgun (WGS) entry which is preliminary data.</text>
</comment>
<dbReference type="AlphaFoldDB" id="A0A1F7UTA8"/>